<keyword evidence="9" id="KW-1185">Reference proteome</keyword>
<dbReference type="EMBL" id="JAPDRK010000003">
    <property type="protein sequence ID" value="KAJ9613904.1"/>
    <property type="molecule type" value="Genomic_DNA"/>
</dbReference>
<keyword evidence="6" id="KW-0539">Nucleus</keyword>
<comment type="subcellular location">
    <subcellularLocation>
        <location evidence="1">Nucleus</location>
    </subcellularLocation>
</comment>
<dbReference type="AlphaFoldDB" id="A0AA38XI88"/>
<keyword evidence="4" id="KW-0378">Hydrolase</keyword>
<dbReference type="Pfam" id="PF08925">
    <property type="entry name" value="DUF1907"/>
    <property type="match status" value="1"/>
</dbReference>
<evidence type="ECO:0000313" key="8">
    <source>
        <dbReference type="EMBL" id="KAJ9613904.1"/>
    </source>
</evidence>
<evidence type="ECO:0000256" key="4">
    <source>
        <dbReference type="ARBA" id="ARBA00022801"/>
    </source>
</evidence>
<accession>A0AA38XI88</accession>
<sequence>MPSDAFPVKKISLSPPSLGALAESIQSGLSTNFASSACTVSTPPDLTLPPYHLAGPGLTGNPRIVDIGGPPNLSPLPNFTKKYELLSISAQAEMSTDTGFILGAGAGPFHVLGQNSELMPNFAYGAAVDGEGSRNERNRTYYAKIKPDDSVCCAQIPNKSTDFAFMCNLFCSDGKPGPCLHVTAKSRTGHLNFTETIQEALKASFGDKLVSIGGVFLIKKGTANLHVMPDFPKEPFKSREDVGKWLRYFKMDFSNNEDGPLVCLSVFHSGDDGGLDLRMEHTHCFTVKGGGGDTNGFKETSKGGHYHYDVDDTKEEIEYEGWFNVAEYLYRVDQSGT</sequence>
<comment type="caution">
    <text evidence="8">The sequence shown here is derived from an EMBL/GenBank/DDBJ whole genome shotgun (WGS) entry which is preliminary data.</text>
</comment>
<protein>
    <recommendedName>
        <fullName evidence="7">DUF1907 domain-containing protein</fullName>
    </recommendedName>
</protein>
<evidence type="ECO:0000256" key="3">
    <source>
        <dbReference type="ARBA" id="ARBA00022723"/>
    </source>
</evidence>
<dbReference type="PANTHER" id="PTHR13204:SF1">
    <property type="entry name" value="ESTER HYDROLASE C11ORF54"/>
    <property type="match status" value="1"/>
</dbReference>
<dbReference type="GO" id="GO:0005634">
    <property type="term" value="C:nucleus"/>
    <property type="evidence" value="ECO:0007669"/>
    <property type="project" value="UniProtKB-SubCell"/>
</dbReference>
<dbReference type="CDD" id="cd17298">
    <property type="entry name" value="DUF1907"/>
    <property type="match status" value="1"/>
</dbReference>
<evidence type="ECO:0000313" key="9">
    <source>
        <dbReference type="Proteomes" id="UP001172673"/>
    </source>
</evidence>
<keyword evidence="5" id="KW-0862">Zinc</keyword>
<dbReference type="PANTHER" id="PTHR13204">
    <property type="entry name" value="PTD012 PROTEIN"/>
    <property type="match status" value="1"/>
</dbReference>
<comment type="subunit">
    <text evidence="2">Monomer.</text>
</comment>
<keyword evidence="3" id="KW-0479">Metal-binding</keyword>
<proteinExistence type="predicted"/>
<organism evidence="8 9">
    <name type="scientific">Cladophialophora chaetospira</name>
    <dbReference type="NCBI Taxonomy" id="386627"/>
    <lineage>
        <taxon>Eukaryota</taxon>
        <taxon>Fungi</taxon>
        <taxon>Dikarya</taxon>
        <taxon>Ascomycota</taxon>
        <taxon>Pezizomycotina</taxon>
        <taxon>Eurotiomycetes</taxon>
        <taxon>Chaetothyriomycetidae</taxon>
        <taxon>Chaetothyriales</taxon>
        <taxon>Herpotrichiellaceae</taxon>
        <taxon>Cladophialophora</taxon>
    </lineage>
</organism>
<evidence type="ECO:0000256" key="2">
    <source>
        <dbReference type="ARBA" id="ARBA00011245"/>
    </source>
</evidence>
<feature type="domain" description="DUF1907" evidence="7">
    <location>
        <begin position="24"/>
        <end position="332"/>
    </location>
</feature>
<reference evidence="8" key="1">
    <citation type="submission" date="2022-10" db="EMBL/GenBank/DDBJ databases">
        <title>Culturing micro-colonial fungi from biological soil crusts in the Mojave desert and describing Neophaeococcomyces mojavensis, and introducing the new genera and species Taxawa tesnikishii.</title>
        <authorList>
            <person name="Kurbessoian T."/>
            <person name="Stajich J.E."/>
        </authorList>
    </citation>
    <scope>NUCLEOTIDE SEQUENCE</scope>
    <source>
        <strain evidence="8">TK_41</strain>
    </source>
</reference>
<evidence type="ECO:0000256" key="1">
    <source>
        <dbReference type="ARBA" id="ARBA00004123"/>
    </source>
</evidence>
<evidence type="ECO:0000256" key="5">
    <source>
        <dbReference type="ARBA" id="ARBA00022833"/>
    </source>
</evidence>
<dbReference type="GO" id="GO:0016788">
    <property type="term" value="F:hydrolase activity, acting on ester bonds"/>
    <property type="evidence" value="ECO:0007669"/>
    <property type="project" value="TreeGrafter"/>
</dbReference>
<dbReference type="GO" id="GO:0008270">
    <property type="term" value="F:zinc ion binding"/>
    <property type="evidence" value="ECO:0007669"/>
    <property type="project" value="TreeGrafter"/>
</dbReference>
<dbReference type="Proteomes" id="UP001172673">
    <property type="component" value="Unassembled WGS sequence"/>
</dbReference>
<evidence type="ECO:0000259" key="7">
    <source>
        <dbReference type="SMART" id="SM01168"/>
    </source>
</evidence>
<dbReference type="SMART" id="SM01168">
    <property type="entry name" value="DUF1907"/>
    <property type="match status" value="1"/>
</dbReference>
<gene>
    <name evidence="8" type="ORF">H2200_002040</name>
</gene>
<dbReference type="SUPFAM" id="SSF117856">
    <property type="entry name" value="AF0104/ALDC/Ptd012-like"/>
    <property type="match status" value="1"/>
</dbReference>
<name>A0AA38XI88_9EURO</name>
<evidence type="ECO:0000256" key="6">
    <source>
        <dbReference type="ARBA" id="ARBA00023242"/>
    </source>
</evidence>
<dbReference type="InterPro" id="IPR015021">
    <property type="entry name" value="C11orf54_DUF1907"/>
</dbReference>